<keyword evidence="2" id="KW-1133">Transmembrane helix</keyword>
<evidence type="ECO:0000256" key="1">
    <source>
        <dbReference type="SAM" id="MobiDB-lite"/>
    </source>
</evidence>
<keyword evidence="2" id="KW-0472">Membrane</keyword>
<dbReference type="GeneID" id="95703233"/>
<feature type="transmembrane region" description="Helical" evidence="2">
    <location>
        <begin position="43"/>
        <end position="65"/>
    </location>
</feature>
<keyword evidence="2" id="KW-0812">Transmembrane</keyword>
<organism evidence="3 4">
    <name type="scientific">Streptomyces pseudovenezuelae</name>
    <dbReference type="NCBI Taxonomy" id="67350"/>
    <lineage>
        <taxon>Bacteria</taxon>
        <taxon>Bacillati</taxon>
        <taxon>Actinomycetota</taxon>
        <taxon>Actinomycetes</taxon>
        <taxon>Kitasatosporales</taxon>
        <taxon>Streptomycetaceae</taxon>
        <taxon>Streptomyces</taxon>
        <taxon>Streptomyces aurantiacus group</taxon>
    </lineage>
</organism>
<sequence>MSRHSMGLGGPPSPYEAGPEPADRSSVSRQPAYQSLRRSHRRFGVRATAVAVGGFLLYVLLSSFAPALMNTSVSGHLTIGLALGLGQFVLMSVIVWRYLVHMRTRVTPVVRGLRGLARHHETTGRERAAFEARTAPRDEEFRSW</sequence>
<evidence type="ECO:0000256" key="2">
    <source>
        <dbReference type="SAM" id="Phobius"/>
    </source>
</evidence>
<dbReference type="EMBL" id="CP109011">
    <property type="protein sequence ID" value="WUT41371.1"/>
    <property type="molecule type" value="Genomic_DNA"/>
</dbReference>
<proteinExistence type="predicted"/>
<keyword evidence="4" id="KW-1185">Reference proteome</keyword>
<protein>
    <submittedName>
        <fullName evidence="3">DUF485 domain-containing protein</fullName>
    </submittedName>
</protein>
<evidence type="ECO:0000313" key="4">
    <source>
        <dbReference type="Proteomes" id="UP001432168"/>
    </source>
</evidence>
<dbReference type="Proteomes" id="UP001432168">
    <property type="component" value="Chromosome"/>
</dbReference>
<feature type="transmembrane region" description="Helical" evidence="2">
    <location>
        <begin position="77"/>
        <end position="99"/>
    </location>
</feature>
<dbReference type="PANTHER" id="PTHR38441:SF1">
    <property type="entry name" value="MEMBRANE PROTEIN"/>
    <property type="match status" value="1"/>
</dbReference>
<evidence type="ECO:0000313" key="3">
    <source>
        <dbReference type="EMBL" id="WUT41371.1"/>
    </source>
</evidence>
<dbReference type="Pfam" id="PF04341">
    <property type="entry name" value="DUF485"/>
    <property type="match status" value="1"/>
</dbReference>
<dbReference type="RefSeq" id="WP_329258482.1">
    <property type="nucleotide sequence ID" value="NZ_CP107755.1"/>
</dbReference>
<gene>
    <name evidence="3" type="ORF">OG929_03450</name>
</gene>
<dbReference type="InterPro" id="IPR007436">
    <property type="entry name" value="DUF485"/>
</dbReference>
<reference evidence="3" key="1">
    <citation type="submission" date="2022-10" db="EMBL/GenBank/DDBJ databases">
        <title>The complete genomes of actinobacterial strains from the NBC collection.</title>
        <authorList>
            <person name="Joergensen T.S."/>
            <person name="Alvarez Arevalo M."/>
            <person name="Sterndorff E.B."/>
            <person name="Faurdal D."/>
            <person name="Vuksanovic O."/>
            <person name="Mourched A.-S."/>
            <person name="Charusanti P."/>
            <person name="Shaw S."/>
            <person name="Blin K."/>
            <person name="Weber T."/>
        </authorList>
    </citation>
    <scope>NUCLEOTIDE SEQUENCE</scope>
    <source>
        <strain evidence="3">NBC_00686</strain>
    </source>
</reference>
<feature type="region of interest" description="Disordered" evidence="1">
    <location>
        <begin position="1"/>
        <end position="33"/>
    </location>
</feature>
<dbReference type="PANTHER" id="PTHR38441">
    <property type="entry name" value="INTEGRAL MEMBRANE PROTEIN-RELATED"/>
    <property type="match status" value="1"/>
</dbReference>
<name>A0ABZ1WP97_9ACTN</name>
<accession>A0ABZ1WP97</accession>